<sequence length="92" mass="9825">MFARKSLASISGARAAESGGAAFMTRLPAPKNQCSTPENEDGLPYSPRLSLYNGLADSHRLRVGNYPSRLAIIEAGWALLQQGVSTSQHPVL</sequence>
<accession>A0ABW5EL96</accession>
<gene>
    <name evidence="1" type="ORF">ACFSPV_07070</name>
</gene>
<comment type="caution">
    <text evidence="1">The sequence shown here is derived from an EMBL/GenBank/DDBJ whole genome shotgun (WGS) entry which is preliminary data.</text>
</comment>
<dbReference type="RefSeq" id="WP_380104914.1">
    <property type="nucleotide sequence ID" value="NZ_JBHSIH010000001.1"/>
</dbReference>
<evidence type="ECO:0000313" key="2">
    <source>
        <dbReference type="Proteomes" id="UP001597287"/>
    </source>
</evidence>
<protein>
    <submittedName>
        <fullName evidence="1">Uncharacterized protein</fullName>
    </submittedName>
</protein>
<keyword evidence="2" id="KW-1185">Reference proteome</keyword>
<dbReference type="EMBL" id="JBHUIG010000004">
    <property type="protein sequence ID" value="MFD2318457.1"/>
    <property type="molecule type" value="Genomic_DNA"/>
</dbReference>
<evidence type="ECO:0000313" key="1">
    <source>
        <dbReference type="EMBL" id="MFD2318457.1"/>
    </source>
</evidence>
<dbReference type="Proteomes" id="UP001597287">
    <property type="component" value="Unassembled WGS sequence"/>
</dbReference>
<proteinExistence type="predicted"/>
<name>A0ABW5EL96_9BURK</name>
<reference evidence="2" key="1">
    <citation type="journal article" date="2019" name="Int. J. Syst. Evol. Microbiol.">
        <title>The Global Catalogue of Microorganisms (GCM) 10K type strain sequencing project: providing services to taxonomists for standard genome sequencing and annotation.</title>
        <authorList>
            <consortium name="The Broad Institute Genomics Platform"/>
            <consortium name="The Broad Institute Genome Sequencing Center for Infectious Disease"/>
            <person name="Wu L."/>
            <person name="Ma J."/>
        </authorList>
    </citation>
    <scope>NUCLEOTIDE SEQUENCE [LARGE SCALE GENOMIC DNA]</scope>
    <source>
        <strain evidence="2">CCUG 62793</strain>
    </source>
</reference>
<organism evidence="1 2">
    <name type="scientific">Delftia deserti</name>
    <dbReference type="NCBI Taxonomy" id="1651218"/>
    <lineage>
        <taxon>Bacteria</taxon>
        <taxon>Pseudomonadati</taxon>
        <taxon>Pseudomonadota</taxon>
        <taxon>Betaproteobacteria</taxon>
        <taxon>Burkholderiales</taxon>
        <taxon>Comamonadaceae</taxon>
        <taxon>Delftia</taxon>
    </lineage>
</organism>